<evidence type="ECO:0000313" key="1">
    <source>
        <dbReference type="EMBL" id="GAA0393941.1"/>
    </source>
</evidence>
<reference evidence="1 2" key="1">
    <citation type="journal article" date="2019" name="Int. J. Syst. Evol. Microbiol.">
        <title>The Global Catalogue of Microorganisms (GCM) 10K type strain sequencing project: providing services to taxonomists for standard genome sequencing and annotation.</title>
        <authorList>
            <consortium name="The Broad Institute Genomics Platform"/>
            <consortium name="The Broad Institute Genome Sequencing Center for Infectious Disease"/>
            <person name="Wu L."/>
            <person name="Ma J."/>
        </authorList>
    </citation>
    <scope>NUCLEOTIDE SEQUENCE [LARGE SCALE GENOMIC DNA]</scope>
    <source>
        <strain evidence="1 2">JCM 13476</strain>
    </source>
</reference>
<dbReference type="EMBL" id="BAAAEJ010000007">
    <property type="protein sequence ID" value="GAA0393941.1"/>
    <property type="molecule type" value="Genomic_DNA"/>
</dbReference>
<proteinExistence type="predicted"/>
<name>A0ABN0YFI6_9CAUL</name>
<organism evidence="1 2">
    <name type="scientific">Brevundimonas terrae</name>
    <dbReference type="NCBI Taxonomy" id="363631"/>
    <lineage>
        <taxon>Bacteria</taxon>
        <taxon>Pseudomonadati</taxon>
        <taxon>Pseudomonadota</taxon>
        <taxon>Alphaproteobacteria</taxon>
        <taxon>Caulobacterales</taxon>
        <taxon>Caulobacteraceae</taxon>
        <taxon>Brevundimonas</taxon>
    </lineage>
</organism>
<protein>
    <recommendedName>
        <fullName evidence="3">Flagellar basal-body protein FlbY</fullName>
    </recommendedName>
</protein>
<evidence type="ECO:0008006" key="3">
    <source>
        <dbReference type="Google" id="ProtNLM"/>
    </source>
</evidence>
<dbReference type="RefSeq" id="WP_167177422.1">
    <property type="nucleotide sequence ID" value="NZ_BAAAEJ010000007.1"/>
</dbReference>
<keyword evidence="2" id="KW-1185">Reference proteome</keyword>
<accession>A0ABN0YFI6</accession>
<dbReference type="Proteomes" id="UP001500791">
    <property type="component" value="Unassembled WGS sequence"/>
</dbReference>
<evidence type="ECO:0000313" key="2">
    <source>
        <dbReference type="Proteomes" id="UP001500791"/>
    </source>
</evidence>
<sequence>MSLDAEMAGLQLQKLIGLTERLDARLLQELELVRSHKAADMAHGMAETAELANEYRRESARLKANPGLVANAPLELKQTLISATERFDETLAVHSEAIEAARRISEGLVRTIASEVASNRAMGTGYMASGHAASGDGRAVALDRKA</sequence>
<comment type="caution">
    <text evidence="1">The sequence shown here is derived from an EMBL/GenBank/DDBJ whole genome shotgun (WGS) entry which is preliminary data.</text>
</comment>
<gene>
    <name evidence="1" type="ORF">GCM10009093_20680</name>
</gene>